<dbReference type="GO" id="GO:0003677">
    <property type="term" value="F:DNA binding"/>
    <property type="evidence" value="ECO:0007669"/>
    <property type="project" value="UniProtKB-UniRule"/>
</dbReference>
<evidence type="ECO:0000313" key="11">
    <source>
        <dbReference type="Proteomes" id="UP000243401"/>
    </source>
</evidence>
<name>A0AAJ3NYU0_ECOLX</name>
<keyword evidence="5 6" id="KW-0804">Transcription</keyword>
<dbReference type="InterPro" id="IPR039420">
    <property type="entry name" value="WalR-like"/>
</dbReference>
<dbReference type="InterPro" id="IPR016032">
    <property type="entry name" value="Sig_transdc_resp-reg_C-effctor"/>
</dbReference>
<evidence type="ECO:0000313" key="10">
    <source>
        <dbReference type="EMBL" id="OSL47623.1"/>
    </source>
</evidence>
<dbReference type="Gene3D" id="1.10.10.10">
    <property type="entry name" value="Winged helix-like DNA-binding domain superfamily/Winged helix DNA-binding domain"/>
    <property type="match status" value="1"/>
</dbReference>
<dbReference type="CDD" id="cd06170">
    <property type="entry name" value="LuxR_C_like"/>
    <property type="match status" value="1"/>
</dbReference>
<dbReference type="InterPro" id="IPR011006">
    <property type="entry name" value="CheY-like_superfamily"/>
</dbReference>
<keyword evidence="4 6" id="KW-0238">DNA-binding</keyword>
<dbReference type="InterPro" id="IPR000792">
    <property type="entry name" value="Tscrpt_reg_LuxR_C"/>
</dbReference>
<dbReference type="PROSITE" id="PS50110">
    <property type="entry name" value="RESPONSE_REGULATORY"/>
    <property type="match status" value="1"/>
</dbReference>
<dbReference type="SUPFAM" id="SSF52172">
    <property type="entry name" value="CheY-like"/>
    <property type="match status" value="1"/>
</dbReference>
<dbReference type="GO" id="GO:0006355">
    <property type="term" value="P:regulation of DNA-templated transcription"/>
    <property type="evidence" value="ECO:0007669"/>
    <property type="project" value="UniProtKB-UniRule"/>
</dbReference>
<comment type="PTM">
    <text evidence="6">Phosphorylated and activated by RcsD.</text>
</comment>
<accession>A0AAJ3NYU0</accession>
<dbReference type="Proteomes" id="UP000243401">
    <property type="component" value="Unassembled WGS sequence"/>
</dbReference>
<reference evidence="10 11" key="1">
    <citation type="submission" date="2010-04" db="EMBL/GenBank/DDBJ databases">
        <title>The Genome Sequence of Escherichia coli H605.</title>
        <authorList>
            <consortium name="The Broad Institute Genome Sequencing Platform"/>
            <consortium name="The Broad Institute Genome Sequencing Center for Infectious Disease"/>
            <person name="Feldgarden M."/>
            <person name="Gordon D.M."/>
            <person name="Johnson J.R."/>
            <person name="Johnston B.D."/>
            <person name="Young S."/>
            <person name="Zeng Q."/>
            <person name="Koehrsen M."/>
            <person name="Alvarado L."/>
            <person name="Berlin A.M."/>
            <person name="Borenstein D."/>
            <person name="Chapman S.B."/>
            <person name="Chen Z."/>
            <person name="Engels R."/>
            <person name="Freedman E."/>
            <person name="Gellesch M."/>
            <person name="Goldberg J."/>
            <person name="Griggs A."/>
            <person name="Gujja S."/>
            <person name="Heilman E.R."/>
            <person name="Heiman D.I."/>
            <person name="Hepburn T.A."/>
            <person name="Howarth C."/>
            <person name="Jen D."/>
            <person name="Larson L."/>
            <person name="Mehta T."/>
            <person name="Park D."/>
            <person name="Pearson M."/>
            <person name="Richards J."/>
            <person name="Roberts A."/>
            <person name="Saif S."/>
            <person name="Shea T.D."/>
            <person name="Shenoy N."/>
            <person name="Sisk P."/>
            <person name="Stolte C."/>
            <person name="Sykes S.N."/>
            <person name="Walk T."/>
            <person name="White J."/>
            <person name="Yandava C."/>
            <person name="Haas B."/>
            <person name="Henn M.R."/>
            <person name="Nusbaum C."/>
            <person name="Birren B."/>
        </authorList>
    </citation>
    <scope>NUCLEOTIDE SEQUENCE [LARGE SCALE GENOMIC DNA]</scope>
    <source>
        <strain evidence="10 11">H605</strain>
    </source>
</reference>
<dbReference type="Pfam" id="PF00196">
    <property type="entry name" value="GerE"/>
    <property type="match status" value="1"/>
</dbReference>
<dbReference type="PROSITE" id="PS00622">
    <property type="entry name" value="HTH_LUXR_1"/>
    <property type="match status" value="1"/>
</dbReference>
<evidence type="ECO:0000256" key="6">
    <source>
        <dbReference type="HAMAP-Rule" id="MF_00981"/>
    </source>
</evidence>
<keyword evidence="3 6" id="KW-0805">Transcription regulation</keyword>
<evidence type="ECO:0000259" key="9">
    <source>
        <dbReference type="PROSITE" id="PS50110"/>
    </source>
</evidence>
<dbReference type="PROSITE" id="PS50043">
    <property type="entry name" value="HTH_LUXR_2"/>
    <property type="match status" value="1"/>
</dbReference>
<dbReference type="SMART" id="SM00421">
    <property type="entry name" value="HTH_LUXR"/>
    <property type="match status" value="1"/>
</dbReference>
<dbReference type="EMBL" id="ADJX01000007">
    <property type="protein sequence ID" value="OSL47623.1"/>
    <property type="molecule type" value="Genomic_DNA"/>
</dbReference>
<dbReference type="AlphaFoldDB" id="A0AAJ3NYU0"/>
<feature type="modified residue" description="4-aspartylphosphate" evidence="6 7">
    <location>
        <position position="93"/>
    </location>
</feature>
<evidence type="ECO:0000256" key="4">
    <source>
        <dbReference type="ARBA" id="ARBA00023125"/>
    </source>
</evidence>
<dbReference type="HAMAP" id="MF_00981">
    <property type="entry name" value="RcsB"/>
    <property type="match status" value="1"/>
</dbReference>
<dbReference type="Gene3D" id="3.40.50.2300">
    <property type="match status" value="1"/>
</dbReference>
<evidence type="ECO:0000256" key="2">
    <source>
        <dbReference type="ARBA" id="ARBA00023012"/>
    </source>
</evidence>
<dbReference type="PRINTS" id="PR00038">
    <property type="entry name" value="HTHLUXR"/>
</dbReference>
<comment type="caution">
    <text evidence="10">The sequence shown here is derived from an EMBL/GenBank/DDBJ whole genome shotgun (WGS) entry which is preliminary data.</text>
</comment>
<sequence>MKRWNILFARRMSQEQKNTSATLTAMSRACCSKVAYYMNNMNVIIADDHPIVLFGIRKSLEQIEWVNVVGEFEDSTALINNLPKLDAHVLITDLSMPGDKYGDGITLIKYIKRHFPSLSIIVLTMNNNPAILSAVLDLDIEGIVLKQGAPTDLPKALAALQKGKKFTPESVSRLLEKISASGYGDKRLSPKESEVLRLFAEGFLVTEIAKKLNRSIKTISSQKKSAMMKLGVENDIALLNYLSSVTLSPADKE</sequence>
<dbReference type="PANTHER" id="PTHR43214">
    <property type="entry name" value="TWO-COMPONENT RESPONSE REGULATOR"/>
    <property type="match status" value="1"/>
</dbReference>
<dbReference type="Pfam" id="PF00072">
    <property type="entry name" value="Response_reg"/>
    <property type="match status" value="1"/>
</dbReference>
<organism evidence="10 11">
    <name type="scientific">Escherichia coli H605</name>
    <dbReference type="NCBI Taxonomy" id="656410"/>
    <lineage>
        <taxon>Bacteria</taxon>
        <taxon>Pseudomonadati</taxon>
        <taxon>Pseudomonadota</taxon>
        <taxon>Gammaproteobacteria</taxon>
        <taxon>Enterobacterales</taxon>
        <taxon>Enterobacteriaceae</taxon>
        <taxon>Escherichia</taxon>
    </lineage>
</organism>
<comment type="function">
    <text evidence="6">Component of the Rcs signaling system, which controls transcription of numerous genes. RcsB is the response regulator that binds to regulatory DNA regions. Can function both in an RcsA-dependent or RcsA-independent manner.</text>
</comment>
<protein>
    <recommendedName>
        <fullName evidence="6">Transcriptional regulatory protein RcsB</fullName>
    </recommendedName>
</protein>
<dbReference type="InterPro" id="IPR036388">
    <property type="entry name" value="WH-like_DNA-bd_sf"/>
</dbReference>
<dbReference type="GO" id="GO:0000160">
    <property type="term" value="P:phosphorelay signal transduction system"/>
    <property type="evidence" value="ECO:0007669"/>
    <property type="project" value="UniProtKB-UniRule"/>
</dbReference>
<dbReference type="FunFam" id="1.10.10.10:FF:000072">
    <property type="entry name" value="Transcriptional regulatory protein RcsB"/>
    <property type="match status" value="1"/>
</dbReference>
<dbReference type="CDD" id="cd17535">
    <property type="entry name" value="REC_NarL-like"/>
    <property type="match status" value="1"/>
</dbReference>
<proteinExistence type="inferred from homology"/>
<comment type="subunit">
    <text evidence="6">Interacts with RcsD and RcsA.</text>
</comment>
<dbReference type="PANTHER" id="PTHR43214:SF17">
    <property type="entry name" value="TRANSCRIPTIONAL REGULATORY PROTEIN RCSB"/>
    <property type="match status" value="1"/>
</dbReference>
<keyword evidence="2 6" id="KW-0902">Two-component regulatory system</keyword>
<dbReference type="InterPro" id="IPR030864">
    <property type="entry name" value="RcsB"/>
</dbReference>
<feature type="domain" description="Response regulatory" evidence="9">
    <location>
        <begin position="42"/>
        <end position="161"/>
    </location>
</feature>
<evidence type="ECO:0000256" key="3">
    <source>
        <dbReference type="ARBA" id="ARBA00023015"/>
    </source>
</evidence>
<evidence type="ECO:0000259" key="8">
    <source>
        <dbReference type="PROSITE" id="PS50043"/>
    </source>
</evidence>
<evidence type="ECO:0000256" key="7">
    <source>
        <dbReference type="PROSITE-ProRule" id="PRU00169"/>
    </source>
</evidence>
<dbReference type="FunFam" id="3.40.50.2300:FF:000023">
    <property type="entry name" value="Transcriptional regulatory protein RcsB"/>
    <property type="match status" value="1"/>
</dbReference>
<gene>
    <name evidence="6" type="primary">rcsB</name>
    <name evidence="10" type="ORF">EATG_02379</name>
</gene>
<dbReference type="SMART" id="SM00448">
    <property type="entry name" value="REC"/>
    <property type="match status" value="1"/>
</dbReference>
<keyword evidence="1 6" id="KW-0597">Phosphoprotein</keyword>
<comment type="similarity">
    <text evidence="6">Belongs to the RcsB family.</text>
</comment>
<evidence type="ECO:0000256" key="5">
    <source>
        <dbReference type="ARBA" id="ARBA00023163"/>
    </source>
</evidence>
<feature type="domain" description="HTH luxR-type" evidence="8">
    <location>
        <begin position="181"/>
        <end position="246"/>
    </location>
</feature>
<dbReference type="InterPro" id="IPR001789">
    <property type="entry name" value="Sig_transdc_resp-reg_receiver"/>
</dbReference>
<dbReference type="NCBIfam" id="NF008098">
    <property type="entry name" value="PRK10840.1"/>
    <property type="match status" value="1"/>
</dbReference>
<evidence type="ECO:0000256" key="1">
    <source>
        <dbReference type="ARBA" id="ARBA00022553"/>
    </source>
</evidence>
<dbReference type="InterPro" id="IPR058245">
    <property type="entry name" value="NreC/VraR/RcsB-like_REC"/>
</dbReference>
<dbReference type="SUPFAM" id="SSF46894">
    <property type="entry name" value="C-terminal effector domain of the bipartite response regulators"/>
    <property type="match status" value="1"/>
</dbReference>